<name>F3L4T8_9GAMM</name>
<reference evidence="2 3" key="1">
    <citation type="journal article" date="2011" name="J. Bacteriol.">
        <title>Genome sequence of strain IMCC3088, a proteorhodopsin-containing marine bacterium belonging to the OM60/NOR5 clade.</title>
        <authorList>
            <person name="Jang Y."/>
            <person name="Oh H.M."/>
            <person name="Kang I."/>
            <person name="Lee K."/>
            <person name="Yang S.J."/>
            <person name="Cho J.C."/>
        </authorList>
    </citation>
    <scope>NUCLEOTIDE SEQUENCE [LARGE SCALE GENOMIC DNA]</scope>
    <source>
        <strain evidence="2 3">IMCC3088</strain>
    </source>
</reference>
<dbReference type="CDD" id="cd00442">
    <property type="entry name" value="Lyz-like"/>
    <property type="match status" value="1"/>
</dbReference>
<evidence type="ECO:0000259" key="1">
    <source>
        <dbReference type="Pfam" id="PF19489"/>
    </source>
</evidence>
<dbReference type="OrthoDB" id="9789144at2"/>
<dbReference type="InterPro" id="IPR023346">
    <property type="entry name" value="Lysozyme-like_dom_sf"/>
</dbReference>
<accession>F3L4T8</accession>
<evidence type="ECO:0000313" key="3">
    <source>
        <dbReference type="Proteomes" id="UP000005615"/>
    </source>
</evidence>
<dbReference type="InterPro" id="IPR045795">
    <property type="entry name" value="SLT_4"/>
</dbReference>
<dbReference type="PROSITE" id="PS51257">
    <property type="entry name" value="PROKAR_LIPOPROTEIN"/>
    <property type="match status" value="1"/>
</dbReference>
<proteinExistence type="predicted"/>
<dbReference type="RefSeq" id="WP_009576851.1">
    <property type="nucleotide sequence ID" value="NZ_AEIG01000087.1"/>
</dbReference>
<dbReference type="AlphaFoldDB" id="F3L4T8"/>
<organism evidence="2 3">
    <name type="scientific">Aequoribacter fuscus</name>
    <dbReference type="NCBI Taxonomy" id="2518989"/>
    <lineage>
        <taxon>Bacteria</taxon>
        <taxon>Pseudomonadati</taxon>
        <taxon>Pseudomonadota</taxon>
        <taxon>Gammaproteobacteria</taxon>
        <taxon>Cellvibrionales</taxon>
        <taxon>Halieaceae</taxon>
        <taxon>Aequoribacter</taxon>
    </lineage>
</organism>
<gene>
    <name evidence="2" type="ORF">IMCC3088_2689</name>
</gene>
<dbReference type="Proteomes" id="UP000005615">
    <property type="component" value="Unassembled WGS sequence"/>
</dbReference>
<dbReference type="eggNOG" id="COG4764">
    <property type="taxonomic scope" value="Bacteria"/>
</dbReference>
<evidence type="ECO:0000313" key="2">
    <source>
        <dbReference type="EMBL" id="EGG28672.1"/>
    </source>
</evidence>
<dbReference type="Pfam" id="PF19489">
    <property type="entry name" value="SLT_4"/>
    <property type="match status" value="1"/>
</dbReference>
<dbReference type="EMBL" id="AEIG01000087">
    <property type="protein sequence ID" value="EGG28672.1"/>
    <property type="molecule type" value="Genomic_DNA"/>
</dbReference>
<dbReference type="Gene3D" id="1.10.530.10">
    <property type="match status" value="1"/>
</dbReference>
<keyword evidence="3" id="KW-1185">Reference proteome</keyword>
<protein>
    <recommendedName>
        <fullName evidence="1">Transglycosylase SLT domain-containing protein</fullName>
    </recommendedName>
</protein>
<dbReference type="STRING" id="2518989.IMCC3088_2689"/>
<dbReference type="SUPFAM" id="SSF53955">
    <property type="entry name" value="Lysozyme-like"/>
    <property type="match status" value="1"/>
</dbReference>
<feature type="domain" description="Transglycosylase SLT" evidence="1">
    <location>
        <begin position="13"/>
        <end position="192"/>
    </location>
</feature>
<comment type="caution">
    <text evidence="2">The sequence shown here is derived from an EMBL/GenBank/DDBJ whole genome shotgun (WGS) entry which is preliminary data.</text>
</comment>
<sequence length="207" mass="23320">MNFSRVSRLGFSLVLIVIAGCTTAPPSDLDNICAIFDEKKGWYKSAKKSAKRWDADIPTMMAIVHQESKFEAKAKPPRKKILGFIPGFRPSNAYGYSQALTGTWERYKRDAGAYGADRDEFDDAIDFIGWYNKLSYKENGVSATDARALYLNYHEGQGGYARGTYKSKAWLVGVANKVHARAGRYRTQLQGCKSRLDAANKGWFDWF</sequence>